<dbReference type="InterPro" id="IPR025724">
    <property type="entry name" value="GAG-pre-integrase_dom"/>
</dbReference>
<dbReference type="PANTHER" id="PTHR42648:SF28">
    <property type="entry name" value="TRANSPOSON-ENCODED PROTEIN WITH RIBONUCLEASE H-LIKE AND RETROVIRUS ZINC FINGER-LIKE DOMAINS"/>
    <property type="match status" value="1"/>
</dbReference>
<reference evidence="5 6" key="1">
    <citation type="journal article" date="2018" name="PLoS Genet.">
        <title>Population sequencing reveals clonal diversity and ancestral inbreeding in the grapevine cultivar Chardonnay.</title>
        <authorList>
            <person name="Roach M.J."/>
            <person name="Johnson D.L."/>
            <person name="Bohlmann J."/>
            <person name="van Vuuren H.J."/>
            <person name="Jones S.J."/>
            <person name="Pretorius I.S."/>
            <person name="Schmidt S.A."/>
            <person name="Borneman A.R."/>
        </authorList>
    </citation>
    <scope>NUCLEOTIDE SEQUENCE [LARGE SCALE GENOMIC DNA]</scope>
    <source>
        <strain evidence="6">cv. Chardonnay</strain>
        <tissue evidence="5">Leaf</tissue>
    </source>
</reference>
<dbReference type="PANTHER" id="PTHR42648">
    <property type="entry name" value="TRANSPOSASE, PUTATIVE-RELATED"/>
    <property type="match status" value="1"/>
</dbReference>
<evidence type="ECO:0000256" key="1">
    <source>
        <dbReference type="PROSITE-ProRule" id="PRU00047"/>
    </source>
</evidence>
<keyword evidence="1" id="KW-0863">Zinc-finger</keyword>
<evidence type="ECO:0000256" key="2">
    <source>
        <dbReference type="SAM" id="MobiDB-lite"/>
    </source>
</evidence>
<dbReference type="PROSITE" id="PS50158">
    <property type="entry name" value="ZF_CCHC"/>
    <property type="match status" value="1"/>
</dbReference>
<dbReference type="InterPro" id="IPR001584">
    <property type="entry name" value="Integrase_cat-core"/>
</dbReference>
<dbReference type="InterPro" id="IPR036397">
    <property type="entry name" value="RNaseH_sf"/>
</dbReference>
<sequence length="612" mass="69972">MMILLGCMDIDLALRMPKPDKLNEQSTQEDEVYWGKWERSNRLSLMIMKRGIPEAFRGAVTDEVTNASDFFTEIQKRFAKNDKAETSTLLASLISMKYKGKGNVREYIMEMSHLASKLKTLKLELSDDLLVHLVLISLPAQFNQFKVSYNCQKDKWTLNELISFCVQEEERLKQDKTESAHLASTSKDKGKRKNKDNKVAASNGPEQKKQKVEVTCFFCNKPGHTKKECTKYAAWRVKKGMFLTLGCLSYRKPSDAERCIYVGDGHISKSRVERLVSDGILDSLDFSDFDICVECIKGKQTKTKKLGANRATDVLELIHTDICGPYPTASWNGQQYFITFIDDYSRYGYLFLIHEKSQSLDVFKTFKAEVELQLNKRIKSVRSDRGGEYYGRYDGSGEQHPGPFAKYLEECGIVPQYTMPGSPSMNALKTAAYILNRVPTKAAAKTPYELWTGRKPNLKHFHIWGCPAEARPYKPHEKKLDSKTVSSYFIGYAERSRGFKFYDPAIRSIFETGTATFFEDVEFGGRNQARNIVFEEEEGSTIDFDNVQVSLPIIDQEVNLDPQPTDNIVQPLIANEDSAPEEQTQQPQENMPLRRSTRERRNAISDDYIVYL</sequence>
<evidence type="ECO:0000313" key="6">
    <source>
        <dbReference type="Proteomes" id="UP000288805"/>
    </source>
</evidence>
<organism evidence="5 6">
    <name type="scientific">Vitis vinifera</name>
    <name type="common">Grape</name>
    <dbReference type="NCBI Taxonomy" id="29760"/>
    <lineage>
        <taxon>Eukaryota</taxon>
        <taxon>Viridiplantae</taxon>
        <taxon>Streptophyta</taxon>
        <taxon>Embryophyta</taxon>
        <taxon>Tracheophyta</taxon>
        <taxon>Spermatophyta</taxon>
        <taxon>Magnoliopsida</taxon>
        <taxon>eudicotyledons</taxon>
        <taxon>Gunneridae</taxon>
        <taxon>Pentapetalae</taxon>
        <taxon>rosids</taxon>
        <taxon>Vitales</taxon>
        <taxon>Vitaceae</taxon>
        <taxon>Viteae</taxon>
        <taxon>Vitis</taxon>
    </lineage>
</organism>
<dbReference type="Pfam" id="PF14223">
    <property type="entry name" value="Retrotran_gag_2"/>
    <property type="match status" value="1"/>
</dbReference>
<evidence type="ECO:0000313" key="5">
    <source>
        <dbReference type="EMBL" id="RVW14761.1"/>
    </source>
</evidence>
<keyword evidence="1" id="KW-0862">Zinc</keyword>
<feature type="region of interest" description="Disordered" evidence="2">
    <location>
        <begin position="578"/>
        <end position="599"/>
    </location>
</feature>
<dbReference type="EMBL" id="QGNW01002611">
    <property type="protein sequence ID" value="RVW14761.1"/>
    <property type="molecule type" value="Genomic_DNA"/>
</dbReference>
<dbReference type="Pfam" id="PF00665">
    <property type="entry name" value="rve"/>
    <property type="match status" value="1"/>
</dbReference>
<feature type="domain" description="Integrase catalytic" evidence="4">
    <location>
        <begin position="308"/>
        <end position="427"/>
    </location>
</feature>
<dbReference type="AlphaFoldDB" id="A0A438BUT8"/>
<dbReference type="Gene3D" id="3.30.420.10">
    <property type="entry name" value="Ribonuclease H-like superfamily/Ribonuclease H"/>
    <property type="match status" value="1"/>
</dbReference>
<dbReference type="SUPFAM" id="SSF53098">
    <property type="entry name" value="Ribonuclease H-like"/>
    <property type="match status" value="1"/>
</dbReference>
<proteinExistence type="predicted"/>
<dbReference type="InterPro" id="IPR012337">
    <property type="entry name" value="RNaseH-like_sf"/>
</dbReference>
<dbReference type="Pfam" id="PF00098">
    <property type="entry name" value="zf-CCHC"/>
    <property type="match status" value="1"/>
</dbReference>
<gene>
    <name evidence="5" type="primary">POLX_2795</name>
    <name evidence="5" type="ORF">CK203_091043</name>
</gene>
<dbReference type="Pfam" id="PF13976">
    <property type="entry name" value="gag_pre-integrs"/>
    <property type="match status" value="1"/>
</dbReference>
<dbReference type="SUPFAM" id="SSF57756">
    <property type="entry name" value="Retrovirus zinc finger-like domains"/>
    <property type="match status" value="1"/>
</dbReference>
<dbReference type="GO" id="GO:0008270">
    <property type="term" value="F:zinc ion binding"/>
    <property type="evidence" value="ECO:0007669"/>
    <property type="project" value="UniProtKB-KW"/>
</dbReference>
<dbReference type="Pfam" id="PF25597">
    <property type="entry name" value="SH3_retrovirus"/>
    <property type="match status" value="1"/>
</dbReference>
<dbReference type="PROSITE" id="PS50994">
    <property type="entry name" value="INTEGRASE"/>
    <property type="match status" value="1"/>
</dbReference>
<evidence type="ECO:0000259" key="4">
    <source>
        <dbReference type="PROSITE" id="PS50994"/>
    </source>
</evidence>
<accession>A0A438BUT8</accession>
<keyword evidence="1" id="KW-0479">Metal-binding</keyword>
<evidence type="ECO:0000259" key="3">
    <source>
        <dbReference type="PROSITE" id="PS50158"/>
    </source>
</evidence>
<dbReference type="GO" id="GO:0015074">
    <property type="term" value="P:DNA integration"/>
    <property type="evidence" value="ECO:0007669"/>
    <property type="project" value="InterPro"/>
</dbReference>
<protein>
    <submittedName>
        <fullName evidence="5">Retrovirus-related Pol polyprotein from transposon TNT 1-94</fullName>
    </submittedName>
</protein>
<dbReference type="SMART" id="SM00343">
    <property type="entry name" value="ZnF_C2HC"/>
    <property type="match status" value="1"/>
</dbReference>
<dbReference type="GO" id="GO:0003676">
    <property type="term" value="F:nucleic acid binding"/>
    <property type="evidence" value="ECO:0007669"/>
    <property type="project" value="InterPro"/>
</dbReference>
<dbReference type="InterPro" id="IPR001878">
    <property type="entry name" value="Znf_CCHC"/>
</dbReference>
<comment type="caution">
    <text evidence="5">The sequence shown here is derived from an EMBL/GenBank/DDBJ whole genome shotgun (WGS) entry which is preliminary data.</text>
</comment>
<dbReference type="InterPro" id="IPR036875">
    <property type="entry name" value="Znf_CCHC_sf"/>
</dbReference>
<feature type="domain" description="CCHC-type" evidence="3">
    <location>
        <begin position="216"/>
        <end position="231"/>
    </location>
</feature>
<dbReference type="Proteomes" id="UP000288805">
    <property type="component" value="Unassembled WGS sequence"/>
</dbReference>
<dbReference type="InterPro" id="IPR057670">
    <property type="entry name" value="SH3_retrovirus"/>
</dbReference>
<name>A0A438BUT8_VITVI</name>
<feature type="region of interest" description="Disordered" evidence="2">
    <location>
        <begin position="176"/>
        <end position="206"/>
    </location>
</feature>
<dbReference type="InterPro" id="IPR039537">
    <property type="entry name" value="Retrotran_Ty1/copia-like"/>
</dbReference>